<evidence type="ECO:0000313" key="2">
    <source>
        <dbReference type="Proteomes" id="UP001151760"/>
    </source>
</evidence>
<gene>
    <name evidence="1" type="ORF">Tco_0857454</name>
</gene>
<accession>A0ABQ5B8F5</accession>
<comment type="caution">
    <text evidence="1">The sequence shown here is derived from an EMBL/GenBank/DDBJ whole genome shotgun (WGS) entry which is preliminary data.</text>
</comment>
<sequence>MAIIHQSRSKRMMMMMIIINKLSLELRLIEENVIAFLMAWNVIAFLGMDVIACLHGMECDSLPSWRRIMIAFLHGMKCDSLPSWHNVIAYLHDMVDKLAFMAWLLACLRGMDGKVSKIGSKARNDEIRNLKFIDTGLMKEKMKM</sequence>
<evidence type="ECO:0000313" key="1">
    <source>
        <dbReference type="EMBL" id="GJT10412.1"/>
    </source>
</evidence>
<name>A0ABQ5B8F5_9ASTR</name>
<proteinExistence type="predicted"/>
<protein>
    <submittedName>
        <fullName evidence="1">Uncharacterized protein</fullName>
    </submittedName>
</protein>
<organism evidence="1 2">
    <name type="scientific">Tanacetum coccineum</name>
    <dbReference type="NCBI Taxonomy" id="301880"/>
    <lineage>
        <taxon>Eukaryota</taxon>
        <taxon>Viridiplantae</taxon>
        <taxon>Streptophyta</taxon>
        <taxon>Embryophyta</taxon>
        <taxon>Tracheophyta</taxon>
        <taxon>Spermatophyta</taxon>
        <taxon>Magnoliopsida</taxon>
        <taxon>eudicotyledons</taxon>
        <taxon>Gunneridae</taxon>
        <taxon>Pentapetalae</taxon>
        <taxon>asterids</taxon>
        <taxon>campanulids</taxon>
        <taxon>Asterales</taxon>
        <taxon>Asteraceae</taxon>
        <taxon>Asteroideae</taxon>
        <taxon>Anthemideae</taxon>
        <taxon>Anthemidinae</taxon>
        <taxon>Tanacetum</taxon>
    </lineage>
</organism>
<keyword evidence="2" id="KW-1185">Reference proteome</keyword>
<dbReference type="Proteomes" id="UP001151760">
    <property type="component" value="Unassembled WGS sequence"/>
</dbReference>
<dbReference type="EMBL" id="BQNB010012986">
    <property type="protein sequence ID" value="GJT10412.1"/>
    <property type="molecule type" value="Genomic_DNA"/>
</dbReference>
<reference evidence="1" key="2">
    <citation type="submission" date="2022-01" db="EMBL/GenBank/DDBJ databases">
        <authorList>
            <person name="Yamashiro T."/>
            <person name="Shiraishi A."/>
            <person name="Satake H."/>
            <person name="Nakayama K."/>
        </authorList>
    </citation>
    <scope>NUCLEOTIDE SEQUENCE</scope>
</reference>
<reference evidence="1" key="1">
    <citation type="journal article" date="2022" name="Int. J. Mol. Sci.">
        <title>Draft Genome of Tanacetum Coccineum: Genomic Comparison of Closely Related Tanacetum-Family Plants.</title>
        <authorList>
            <person name="Yamashiro T."/>
            <person name="Shiraishi A."/>
            <person name="Nakayama K."/>
            <person name="Satake H."/>
        </authorList>
    </citation>
    <scope>NUCLEOTIDE SEQUENCE</scope>
</reference>